<dbReference type="OrthoDB" id="9809379at2"/>
<keyword evidence="1" id="KW-0547">Nucleotide-binding</keyword>
<dbReference type="InterPro" id="IPR052381">
    <property type="entry name" value="AAA_domain_protein"/>
</dbReference>
<dbReference type="InterPro" id="IPR003959">
    <property type="entry name" value="ATPase_AAA_core"/>
</dbReference>
<dbReference type="STRING" id="52560.SAMN04488082_12825"/>
<dbReference type="AlphaFoldDB" id="A0A1I3ZZD1"/>
<feature type="region of interest" description="Disordered" evidence="5">
    <location>
        <begin position="450"/>
        <end position="480"/>
    </location>
</feature>
<evidence type="ECO:0000256" key="3">
    <source>
        <dbReference type="ARBA" id="ARBA00038088"/>
    </source>
</evidence>
<evidence type="ECO:0000313" key="7">
    <source>
        <dbReference type="EMBL" id="SFK49393.1"/>
    </source>
</evidence>
<keyword evidence="8" id="KW-1185">Reference proteome</keyword>
<dbReference type="PANTHER" id="PTHR42960">
    <property type="entry name" value="YCF46 PROTEIN"/>
    <property type="match status" value="1"/>
</dbReference>
<gene>
    <name evidence="7" type="ORF">SAMN04488082_12825</name>
</gene>
<dbReference type="GO" id="GO:0016887">
    <property type="term" value="F:ATP hydrolysis activity"/>
    <property type="evidence" value="ECO:0007669"/>
    <property type="project" value="InterPro"/>
</dbReference>
<accession>A0A1I3ZZD1</accession>
<sequence length="480" mass="53451">MILDYLKAGYPALCVVTSEPHRAENIIRCPGWKFFTWDCLTGIRETSTLKAIEEIRDPVEAIRWLERLPDSVLVTLNLHLFMEIPEVIQGIQNGVPKWKSIGSSLIMLTPVLNLRPEIEKLFTVMDLPLPNDGELYDLQCDIAKHCHIKPNRKAARAAKGLTELEAEAAYALSAVQKGFFSTKVVSHAKAQILRKSGLLEFWEPTSIKELGGLDELKMFIKNRTKAFTPDNDSLPKPKAILLVGVPGTGKSLSSKATASLLGWPLIRLDISALKNSLVGESERRMREALKVIDAFGQSVVWVDEVDKAFAGVGSNTDSGTSAGMFGTFLTWMQETESPVLVMATANNISQLPPEFLRAGRFDATFFVDMPSKPERQEIIRIMNKRYGSEIPLEFADNLSGWTGAEIEQLAKDSLFDGLDKAYAAIVPLSRTMREEINALREWARTRARFANTPDGEPEESRKVRTAKRIKLPSPSNPILN</sequence>
<dbReference type="GO" id="GO:0005524">
    <property type="term" value="F:ATP binding"/>
    <property type="evidence" value="ECO:0007669"/>
    <property type="project" value="UniProtKB-KW"/>
</dbReference>
<dbReference type="PANTHER" id="PTHR42960:SF1">
    <property type="entry name" value="YCF46 PROTEIN"/>
    <property type="match status" value="1"/>
</dbReference>
<dbReference type="EMBL" id="FORX01000028">
    <property type="protein sequence ID" value="SFK49393.1"/>
    <property type="molecule type" value="Genomic_DNA"/>
</dbReference>
<dbReference type="Proteomes" id="UP000198635">
    <property type="component" value="Unassembled WGS sequence"/>
</dbReference>
<dbReference type="Gene3D" id="3.40.50.300">
    <property type="entry name" value="P-loop containing nucleotide triphosphate hydrolases"/>
    <property type="match status" value="1"/>
</dbReference>
<protein>
    <recommendedName>
        <fullName evidence="4">Uncharacterized AAA domain-containing protein ycf46</fullName>
    </recommendedName>
</protein>
<feature type="domain" description="AAA+ ATPase" evidence="6">
    <location>
        <begin position="236"/>
        <end position="371"/>
    </location>
</feature>
<keyword evidence="2" id="KW-0067">ATP-binding</keyword>
<dbReference type="InterPro" id="IPR003593">
    <property type="entry name" value="AAA+_ATPase"/>
</dbReference>
<evidence type="ECO:0000259" key="6">
    <source>
        <dbReference type="SMART" id="SM00382"/>
    </source>
</evidence>
<evidence type="ECO:0000256" key="2">
    <source>
        <dbReference type="ARBA" id="ARBA00022840"/>
    </source>
</evidence>
<proteinExistence type="inferred from homology"/>
<dbReference type="RefSeq" id="WP_092379363.1">
    <property type="nucleotide sequence ID" value="NZ_FORX01000028.1"/>
</dbReference>
<dbReference type="SUPFAM" id="SSF52540">
    <property type="entry name" value="P-loop containing nucleoside triphosphate hydrolases"/>
    <property type="match status" value="1"/>
</dbReference>
<evidence type="ECO:0000256" key="5">
    <source>
        <dbReference type="SAM" id="MobiDB-lite"/>
    </source>
</evidence>
<dbReference type="SMART" id="SM00382">
    <property type="entry name" value="AAA"/>
    <property type="match status" value="1"/>
</dbReference>
<comment type="similarity">
    <text evidence="3">Belongs to the AAA ATPase family. Highly divergent.</text>
</comment>
<name>A0A1I3ZZD1_9BACT</name>
<reference evidence="8" key="1">
    <citation type="submission" date="2016-10" db="EMBL/GenBank/DDBJ databases">
        <authorList>
            <person name="Varghese N."/>
            <person name="Submissions S."/>
        </authorList>
    </citation>
    <scope>NUCLEOTIDE SEQUENCE [LARGE SCALE GENOMIC DNA]</scope>
    <source>
        <strain evidence="8">DSM 5918</strain>
    </source>
</reference>
<organism evidence="7 8">
    <name type="scientific">Desulfomicrobium apsheronum</name>
    <dbReference type="NCBI Taxonomy" id="52560"/>
    <lineage>
        <taxon>Bacteria</taxon>
        <taxon>Pseudomonadati</taxon>
        <taxon>Thermodesulfobacteriota</taxon>
        <taxon>Desulfovibrionia</taxon>
        <taxon>Desulfovibrionales</taxon>
        <taxon>Desulfomicrobiaceae</taxon>
        <taxon>Desulfomicrobium</taxon>
    </lineage>
</organism>
<evidence type="ECO:0000313" key="8">
    <source>
        <dbReference type="Proteomes" id="UP000198635"/>
    </source>
</evidence>
<dbReference type="InterPro" id="IPR027417">
    <property type="entry name" value="P-loop_NTPase"/>
</dbReference>
<dbReference type="Pfam" id="PF00004">
    <property type="entry name" value="AAA"/>
    <property type="match status" value="1"/>
</dbReference>
<evidence type="ECO:0000256" key="4">
    <source>
        <dbReference type="ARBA" id="ARBA00040480"/>
    </source>
</evidence>
<evidence type="ECO:0000256" key="1">
    <source>
        <dbReference type="ARBA" id="ARBA00022741"/>
    </source>
</evidence>